<proteinExistence type="predicted"/>
<feature type="chain" id="PRO_5013285986" evidence="1">
    <location>
        <begin position="25"/>
        <end position="235"/>
    </location>
</feature>
<dbReference type="AlphaFoldDB" id="A0A2A4K2D4"/>
<comment type="caution">
    <text evidence="2">The sequence shown here is derived from an EMBL/GenBank/DDBJ whole genome shotgun (WGS) entry which is preliminary data.</text>
</comment>
<reference evidence="2" key="1">
    <citation type="submission" date="2017-09" db="EMBL/GenBank/DDBJ databases">
        <title>Contemporary evolution of a Lepidopteran species, Heliothis virescens, in response to modern agricultural practices.</title>
        <authorList>
            <person name="Fritz M.L."/>
            <person name="Deyonke A.M."/>
            <person name="Papanicolaou A."/>
            <person name="Micinski S."/>
            <person name="Westbrook J."/>
            <person name="Gould F."/>
        </authorList>
    </citation>
    <scope>NUCLEOTIDE SEQUENCE [LARGE SCALE GENOMIC DNA]</scope>
    <source>
        <strain evidence="2">HvINT-</strain>
        <tissue evidence="2">Whole body</tissue>
    </source>
</reference>
<dbReference type="EMBL" id="NWSH01000260">
    <property type="protein sequence ID" value="PCG77923.1"/>
    <property type="molecule type" value="Genomic_DNA"/>
</dbReference>
<feature type="signal peptide" evidence="1">
    <location>
        <begin position="1"/>
        <end position="24"/>
    </location>
</feature>
<keyword evidence="1" id="KW-0732">Signal</keyword>
<evidence type="ECO:0000256" key="1">
    <source>
        <dbReference type="SAM" id="SignalP"/>
    </source>
</evidence>
<gene>
    <name evidence="2" type="ORF">B5V51_5823</name>
</gene>
<accession>A0A2A4K2D4</accession>
<name>A0A2A4K2D4_HELVI</name>
<organism evidence="2">
    <name type="scientific">Heliothis virescens</name>
    <name type="common">Tobacco budworm moth</name>
    <dbReference type="NCBI Taxonomy" id="7102"/>
    <lineage>
        <taxon>Eukaryota</taxon>
        <taxon>Metazoa</taxon>
        <taxon>Ecdysozoa</taxon>
        <taxon>Arthropoda</taxon>
        <taxon>Hexapoda</taxon>
        <taxon>Insecta</taxon>
        <taxon>Pterygota</taxon>
        <taxon>Neoptera</taxon>
        <taxon>Endopterygota</taxon>
        <taxon>Lepidoptera</taxon>
        <taxon>Glossata</taxon>
        <taxon>Ditrysia</taxon>
        <taxon>Noctuoidea</taxon>
        <taxon>Noctuidae</taxon>
        <taxon>Heliothinae</taxon>
        <taxon>Heliothis</taxon>
    </lineage>
</organism>
<evidence type="ECO:0000313" key="2">
    <source>
        <dbReference type="EMBL" id="PCG77923.1"/>
    </source>
</evidence>
<sequence>MTNVKLKLMFFLLNALLTADIVHARPYSDMNNTDIVLKFGNNNNTFHLPIDPNSDTLIVAEETEEEIRETDRTSKSELEDLMNAEQGRDEDLSKKVMRDQTKVVDVPNSGAEAGAAEKQTNISSSLLDDIINSETDREDTITDILFRPDAEFSEDMPKFEFLIAAKINESDFLNRSVGEIDRDRNSSDVLKKVDYVELVEVARPSKENKSALMMNITGHEVDNDLAPDTNPVELG</sequence>
<protein>
    <submittedName>
        <fullName evidence="2">Uncharacterized protein</fullName>
    </submittedName>
</protein>